<dbReference type="PROSITE" id="PS00086">
    <property type="entry name" value="CYTOCHROME_P450"/>
    <property type="match status" value="1"/>
</dbReference>
<evidence type="ECO:0000256" key="4">
    <source>
        <dbReference type="ARBA" id="ARBA00010617"/>
    </source>
</evidence>
<dbReference type="FunFam" id="1.10.630.10:FF:000006">
    <property type="entry name" value="Cytochrome P450 302a1, mitochondrial"/>
    <property type="match status" value="1"/>
</dbReference>
<dbReference type="GO" id="GO:0008203">
    <property type="term" value="P:cholesterol metabolic process"/>
    <property type="evidence" value="ECO:0007669"/>
    <property type="project" value="TreeGrafter"/>
</dbReference>
<protein>
    <recommendedName>
        <fullName evidence="5">Mitochondrial chaperone BCS1</fullName>
    </recommendedName>
    <alternativeName>
        <fullName evidence="19">BCS1-like protein</fullName>
    </alternativeName>
</protein>
<dbReference type="PRINTS" id="PR00463">
    <property type="entry name" value="EP450I"/>
</dbReference>
<evidence type="ECO:0000256" key="18">
    <source>
        <dbReference type="ARBA" id="ARBA00023136"/>
    </source>
</evidence>
<keyword evidence="10" id="KW-0999">Mitochondrion inner membrane</keyword>
<evidence type="ECO:0000256" key="10">
    <source>
        <dbReference type="ARBA" id="ARBA00022792"/>
    </source>
</evidence>
<dbReference type="SUPFAM" id="SSF52540">
    <property type="entry name" value="P-loop containing nucleoside triphosphate hydrolases"/>
    <property type="match status" value="1"/>
</dbReference>
<dbReference type="SUPFAM" id="SSF48264">
    <property type="entry name" value="Cytochrome P450"/>
    <property type="match status" value="1"/>
</dbReference>
<dbReference type="InterPro" id="IPR003960">
    <property type="entry name" value="ATPase_AAA_CS"/>
</dbReference>
<evidence type="ECO:0000256" key="15">
    <source>
        <dbReference type="ARBA" id="ARBA00023004"/>
    </source>
</evidence>
<comment type="similarity">
    <text evidence="3">Belongs to the AAA ATPase family. BCS1 subfamily.</text>
</comment>
<keyword evidence="18" id="KW-0472">Membrane</keyword>
<dbReference type="GO" id="GO:0006704">
    <property type="term" value="P:glucocorticoid biosynthetic process"/>
    <property type="evidence" value="ECO:0007669"/>
    <property type="project" value="TreeGrafter"/>
</dbReference>
<evidence type="ECO:0000256" key="2">
    <source>
        <dbReference type="ARBA" id="ARBA00004434"/>
    </source>
</evidence>
<evidence type="ECO:0000313" key="26">
    <source>
        <dbReference type="Proteomes" id="UP000438429"/>
    </source>
</evidence>
<dbReference type="GO" id="GO:0005743">
    <property type="term" value="C:mitochondrial inner membrane"/>
    <property type="evidence" value="ECO:0007669"/>
    <property type="project" value="UniProtKB-SubCell"/>
</dbReference>
<dbReference type="InterPro" id="IPR001128">
    <property type="entry name" value="Cyt_P450"/>
</dbReference>
<dbReference type="GO" id="GO:0034551">
    <property type="term" value="P:mitochondrial respiratory chain complex III assembly"/>
    <property type="evidence" value="ECO:0007669"/>
    <property type="project" value="UniProtKB-ARBA"/>
</dbReference>
<dbReference type="Gene3D" id="3.40.50.300">
    <property type="entry name" value="P-loop containing nucleotide triphosphate hydrolases"/>
    <property type="match status" value="1"/>
</dbReference>
<dbReference type="AlphaFoldDB" id="A0A6A4S1M9"/>
<keyword evidence="13" id="KW-1133">Transmembrane helix</keyword>
<dbReference type="Gene3D" id="1.10.630.10">
    <property type="entry name" value="Cytochrome P450"/>
    <property type="match status" value="1"/>
</dbReference>
<evidence type="ECO:0000256" key="1">
    <source>
        <dbReference type="ARBA" id="ARBA00001971"/>
    </source>
</evidence>
<feature type="binding site" description="axial binding residue" evidence="21">
    <location>
        <position position="739"/>
    </location>
    <ligand>
        <name>heme</name>
        <dbReference type="ChEBI" id="CHEBI:30413"/>
    </ligand>
    <ligandPart>
        <name>Fe</name>
        <dbReference type="ChEBI" id="CHEBI:18248"/>
    </ligandPart>
</feature>
<evidence type="ECO:0000256" key="11">
    <source>
        <dbReference type="ARBA" id="ARBA00022801"/>
    </source>
</evidence>
<comment type="catalytic activity">
    <reaction evidence="20">
        <text>ATP + H2O = ADP + phosphate + H(+)</text>
        <dbReference type="Rhea" id="RHEA:13065"/>
        <dbReference type="ChEBI" id="CHEBI:15377"/>
        <dbReference type="ChEBI" id="CHEBI:15378"/>
        <dbReference type="ChEBI" id="CHEBI:30616"/>
        <dbReference type="ChEBI" id="CHEBI:43474"/>
        <dbReference type="ChEBI" id="CHEBI:456216"/>
    </reaction>
    <physiologicalReaction direction="left-to-right" evidence="20">
        <dbReference type="Rhea" id="RHEA:13066"/>
    </physiologicalReaction>
</comment>
<dbReference type="EMBL" id="VEVO01000019">
    <property type="protein sequence ID" value="KAF0026165.1"/>
    <property type="molecule type" value="Genomic_DNA"/>
</dbReference>
<evidence type="ECO:0000259" key="24">
    <source>
        <dbReference type="SMART" id="SM01024"/>
    </source>
</evidence>
<dbReference type="GO" id="GO:0006700">
    <property type="term" value="P:C21-steroid hormone biosynthetic process"/>
    <property type="evidence" value="ECO:0007669"/>
    <property type="project" value="TreeGrafter"/>
</dbReference>
<dbReference type="PANTHER" id="PTHR24279">
    <property type="entry name" value="CYTOCHROME P450"/>
    <property type="match status" value="1"/>
</dbReference>
<evidence type="ECO:0000313" key="25">
    <source>
        <dbReference type="EMBL" id="KAF0026165.1"/>
    </source>
</evidence>
<name>A0A6A4S1M9_SCOMX</name>
<proteinExistence type="inferred from homology"/>
<feature type="region of interest" description="Disordered" evidence="22">
    <location>
        <begin position="805"/>
        <end position="844"/>
    </location>
</feature>
<evidence type="ECO:0000256" key="9">
    <source>
        <dbReference type="ARBA" id="ARBA00022741"/>
    </source>
</evidence>
<dbReference type="InterPro" id="IPR017972">
    <property type="entry name" value="Cyt_P450_CS"/>
</dbReference>
<feature type="domain" description="AAA+ ATPase" evidence="23">
    <location>
        <begin position="183"/>
        <end position="319"/>
    </location>
</feature>
<dbReference type="PRINTS" id="PR00385">
    <property type="entry name" value="P450"/>
</dbReference>
<keyword evidence="16" id="KW-0503">Monooxygenase</keyword>
<keyword evidence="15 21" id="KW-0408">Iron</keyword>
<dbReference type="InterPro" id="IPR027417">
    <property type="entry name" value="P-loop_NTPase"/>
</dbReference>
<keyword evidence="7" id="KW-0812">Transmembrane</keyword>
<keyword evidence="6 21" id="KW-0349">Heme</keyword>
<evidence type="ECO:0000256" key="3">
    <source>
        <dbReference type="ARBA" id="ARBA00007448"/>
    </source>
</evidence>
<accession>A0A6A4S1M9</accession>
<dbReference type="GO" id="GO:0005524">
    <property type="term" value="F:ATP binding"/>
    <property type="evidence" value="ECO:0007669"/>
    <property type="project" value="UniProtKB-KW"/>
</dbReference>
<comment type="caution">
    <text evidence="25">The sequence shown here is derived from an EMBL/GenBank/DDBJ whole genome shotgun (WGS) entry which is preliminary data.</text>
</comment>
<evidence type="ECO:0000256" key="13">
    <source>
        <dbReference type="ARBA" id="ARBA00022989"/>
    </source>
</evidence>
<dbReference type="CDD" id="cd19510">
    <property type="entry name" value="RecA-like_BCS1"/>
    <property type="match status" value="1"/>
</dbReference>
<evidence type="ECO:0000256" key="8">
    <source>
        <dbReference type="ARBA" id="ARBA00022723"/>
    </source>
</evidence>
<feature type="domain" description="BCS1 N-terminal" evidence="24">
    <location>
        <begin position="1"/>
        <end position="152"/>
    </location>
</feature>
<dbReference type="InterPro" id="IPR050479">
    <property type="entry name" value="CYP11_CYP27_families"/>
</dbReference>
<comment type="subcellular location">
    <subcellularLocation>
        <location evidence="2">Mitochondrion inner membrane</location>
        <topology evidence="2">Single-pass membrane protein</topology>
    </subcellularLocation>
</comment>
<dbReference type="Proteomes" id="UP000438429">
    <property type="component" value="Unassembled WGS sequence"/>
</dbReference>
<evidence type="ECO:0000256" key="19">
    <source>
        <dbReference type="ARBA" id="ARBA00032816"/>
    </source>
</evidence>
<keyword evidence="14" id="KW-0560">Oxidoreductase</keyword>
<reference evidence="25 26" key="1">
    <citation type="submission" date="2019-06" db="EMBL/GenBank/DDBJ databases">
        <title>Draft genomes of female and male turbot (Scophthalmus maximus).</title>
        <authorList>
            <person name="Xu H."/>
            <person name="Xu X.-W."/>
            <person name="Shao C."/>
            <person name="Chen S."/>
        </authorList>
    </citation>
    <scope>NUCLEOTIDE SEQUENCE [LARGE SCALE GENOMIC DNA]</scope>
    <source>
        <strain evidence="25">Ysfricsl-2016a</strain>
        <tissue evidence="25">Blood</tissue>
    </source>
</reference>
<dbReference type="GO" id="GO:0016887">
    <property type="term" value="F:ATP hydrolysis activity"/>
    <property type="evidence" value="ECO:0007669"/>
    <property type="project" value="InterPro"/>
</dbReference>
<dbReference type="FunFam" id="3.40.50.300:FF:000768">
    <property type="entry name" value="Probable mitochondrial chaperone bcs1"/>
    <property type="match status" value="1"/>
</dbReference>
<dbReference type="GO" id="GO:0042359">
    <property type="term" value="P:vitamin D metabolic process"/>
    <property type="evidence" value="ECO:0007669"/>
    <property type="project" value="UniProtKB-ARBA"/>
</dbReference>
<dbReference type="GO" id="GO:0005506">
    <property type="term" value="F:iron ion binding"/>
    <property type="evidence" value="ECO:0007669"/>
    <property type="project" value="InterPro"/>
</dbReference>
<evidence type="ECO:0000256" key="6">
    <source>
        <dbReference type="ARBA" id="ARBA00022617"/>
    </source>
</evidence>
<dbReference type="PANTHER" id="PTHR24279:SF123">
    <property type="entry name" value="CYTOCHROME P450 FAMILY 27 SUBFAMILY A MEMBER 1"/>
    <property type="match status" value="1"/>
</dbReference>
<evidence type="ECO:0000256" key="22">
    <source>
        <dbReference type="SAM" id="MobiDB-lite"/>
    </source>
</evidence>
<evidence type="ECO:0000256" key="17">
    <source>
        <dbReference type="ARBA" id="ARBA00023128"/>
    </source>
</evidence>
<evidence type="ECO:0000256" key="14">
    <source>
        <dbReference type="ARBA" id="ARBA00023002"/>
    </source>
</evidence>
<evidence type="ECO:0000256" key="12">
    <source>
        <dbReference type="ARBA" id="ARBA00022840"/>
    </source>
</evidence>
<dbReference type="SMART" id="SM01024">
    <property type="entry name" value="BCS1_N"/>
    <property type="match status" value="1"/>
</dbReference>
<dbReference type="InterPro" id="IPR036396">
    <property type="entry name" value="Cyt_P450_sf"/>
</dbReference>
<evidence type="ECO:0000256" key="21">
    <source>
        <dbReference type="PIRSR" id="PIRSR602401-1"/>
    </source>
</evidence>
<keyword evidence="12" id="KW-0067">ATP-binding</keyword>
<keyword evidence="11" id="KW-0378">Hydrolase</keyword>
<dbReference type="InterPro" id="IPR003593">
    <property type="entry name" value="AAA+_ATPase"/>
</dbReference>
<sequence length="844" mass="97024">MIFFRRRYMITLEVPSRDKSYHWLLSWITKHAKHTQHLSVETSYLAHESGRVHTQFDFHPSPGNHIIWYGRRWIRVERTREKQMMNLHTGTPWESVTFTALGRDRQIFFNILQEARELALKQEEGRTVMYTAMGAEWRPFGFPRRRRPLSSVVLQSGVGERIVDDVKDFIGNPKWYTNRGIPYRRGYLLYGPPGCGKSSFITALAGELGYSICLMSLSDRSLSDDRLNHLLSVAPQQSIILLEDIDAAFVSRELLPTENPLAYQGMGRLTFSGLLNSLDGVASSEARIVFMTTNFIDRLDAALIRPGRVDLKQYIGNCTHWQLKQMFQRFYPDEPASEGERFAEVALATHSEISAAQIYEKQRYGPIYRDGLKAVSVNTPKLLEEVMRNDDKFPYRGDMSLWKDYRDMKGLGYGPFTVEGEQWYNLRAMLNKRMLHPKDSAQYGGVITAVVTDFIKRIYYLRQCSPTGDLVTNMANELYQFSLEGIAAILFETRLGCLENEIPAGTQDFINAIGQMFTNSMPAMLTPKWSRNLLPYWGRYIAGWEGIFSFAKELIDKKMEDIQQCVDHSQDVEGEYLTYLLSNTQMSLKDVYGSITELLLAGVDTTSNTLTWTLHLLSQDLQIQDRLYKEVSTFVPADRIPTAAEITRMPYLRAVIKEALRMYPVVPMNGRILSEKKIAIGGYQFSKNTAFTLCHYAISHDEDTFPEPFTFKPERWLRNGCELPNAFGSIPFGFGVRGCVGRRIAELEMYMVVFQLIRVFELKPDPMMKELKCICRTVLVPEQSVNLHFVARGYVQQLMLGEEESDPKQQQWSLSVKQKGPEHQDSEEQTEDSFEPETDNSEHD</sequence>
<evidence type="ECO:0000256" key="16">
    <source>
        <dbReference type="ARBA" id="ARBA00023033"/>
    </source>
</evidence>
<comment type="cofactor">
    <cofactor evidence="1 21">
        <name>heme</name>
        <dbReference type="ChEBI" id="CHEBI:30413"/>
    </cofactor>
</comment>
<gene>
    <name evidence="25" type="ORF">F2P81_020902</name>
</gene>
<dbReference type="InterPro" id="IPR014851">
    <property type="entry name" value="BCS1_N"/>
</dbReference>
<feature type="compositionally biased region" description="Acidic residues" evidence="22">
    <location>
        <begin position="827"/>
        <end position="844"/>
    </location>
</feature>
<evidence type="ECO:0000256" key="7">
    <source>
        <dbReference type="ARBA" id="ARBA00022692"/>
    </source>
</evidence>
<dbReference type="GO" id="GO:0034650">
    <property type="term" value="P:cortisol metabolic process"/>
    <property type="evidence" value="ECO:0007669"/>
    <property type="project" value="TreeGrafter"/>
</dbReference>
<dbReference type="GO" id="GO:0016705">
    <property type="term" value="F:oxidoreductase activity, acting on paired donors, with incorporation or reduction of molecular oxygen"/>
    <property type="evidence" value="ECO:0007669"/>
    <property type="project" value="InterPro"/>
</dbReference>
<keyword evidence="8 21" id="KW-0479">Metal-binding</keyword>
<dbReference type="GO" id="GO:0004497">
    <property type="term" value="F:monooxygenase activity"/>
    <property type="evidence" value="ECO:0007669"/>
    <property type="project" value="UniProtKB-KW"/>
</dbReference>
<dbReference type="PROSITE" id="PS00674">
    <property type="entry name" value="AAA"/>
    <property type="match status" value="1"/>
</dbReference>
<dbReference type="Pfam" id="PF00067">
    <property type="entry name" value="p450"/>
    <property type="match status" value="1"/>
</dbReference>
<evidence type="ECO:0000259" key="23">
    <source>
        <dbReference type="SMART" id="SM00382"/>
    </source>
</evidence>
<dbReference type="GO" id="GO:0020037">
    <property type="term" value="F:heme binding"/>
    <property type="evidence" value="ECO:0007669"/>
    <property type="project" value="InterPro"/>
</dbReference>
<dbReference type="Pfam" id="PF08740">
    <property type="entry name" value="BCS1_N"/>
    <property type="match status" value="1"/>
</dbReference>
<dbReference type="InterPro" id="IPR002401">
    <property type="entry name" value="Cyt_P450_E_grp-I"/>
</dbReference>
<dbReference type="Pfam" id="PF00004">
    <property type="entry name" value="AAA"/>
    <property type="match status" value="1"/>
</dbReference>
<evidence type="ECO:0000256" key="5">
    <source>
        <dbReference type="ARBA" id="ARBA00016942"/>
    </source>
</evidence>
<dbReference type="GO" id="GO:0071375">
    <property type="term" value="P:cellular response to peptide hormone stimulus"/>
    <property type="evidence" value="ECO:0007669"/>
    <property type="project" value="TreeGrafter"/>
</dbReference>
<keyword evidence="17" id="KW-0496">Mitochondrion</keyword>
<dbReference type="InterPro" id="IPR003959">
    <property type="entry name" value="ATPase_AAA_core"/>
</dbReference>
<organism evidence="25 26">
    <name type="scientific">Scophthalmus maximus</name>
    <name type="common">Turbot</name>
    <name type="synonym">Psetta maxima</name>
    <dbReference type="NCBI Taxonomy" id="52904"/>
    <lineage>
        <taxon>Eukaryota</taxon>
        <taxon>Metazoa</taxon>
        <taxon>Chordata</taxon>
        <taxon>Craniata</taxon>
        <taxon>Vertebrata</taxon>
        <taxon>Euteleostomi</taxon>
        <taxon>Actinopterygii</taxon>
        <taxon>Neopterygii</taxon>
        <taxon>Teleostei</taxon>
        <taxon>Neoteleostei</taxon>
        <taxon>Acanthomorphata</taxon>
        <taxon>Carangaria</taxon>
        <taxon>Pleuronectiformes</taxon>
        <taxon>Pleuronectoidei</taxon>
        <taxon>Scophthalmidae</taxon>
        <taxon>Scophthalmus</taxon>
    </lineage>
</organism>
<dbReference type="SMART" id="SM00382">
    <property type="entry name" value="AAA"/>
    <property type="match status" value="1"/>
</dbReference>
<comment type="similarity">
    <text evidence="4">Belongs to the cytochrome P450 family.</text>
</comment>
<evidence type="ECO:0000256" key="20">
    <source>
        <dbReference type="ARBA" id="ARBA00048778"/>
    </source>
</evidence>
<keyword evidence="9" id="KW-0547">Nucleotide-binding</keyword>